<sequence length="150" mass="17169">MRRANRQGFTLIETVITLGLLASLLVLVAYRFPTRQHQFNTENAFWDNFQTVWQERVYLASAYGETQKVSFNEHDVVFESKTSSGPPTVRVSLPVTLKKTPGQTRVVHIQKNGHPTLAGLLYRSTLQPHILYKLSVEMGWGAYEIHQIRV</sequence>
<keyword evidence="3" id="KW-1133">Transmembrane helix</keyword>
<keyword evidence="2" id="KW-0178">Competence</keyword>
<dbReference type="RefSeq" id="WP_137606402.1">
    <property type="nucleotide sequence ID" value="NZ_BJDH01000002.1"/>
</dbReference>
<dbReference type="Pfam" id="PF07963">
    <property type="entry name" value="N_methyl"/>
    <property type="match status" value="1"/>
</dbReference>
<name>A0ABW1UGU3_9LACO</name>
<dbReference type="PROSITE" id="PS00409">
    <property type="entry name" value="PROKAR_NTER_METHYL"/>
    <property type="match status" value="1"/>
</dbReference>
<gene>
    <name evidence="4" type="ORF">ACFQH1_05510</name>
</gene>
<comment type="caution">
    <text evidence="4">The sequence shown here is derived from an EMBL/GenBank/DDBJ whole genome shotgun (WGS) entry which is preliminary data.</text>
</comment>
<protein>
    <submittedName>
        <fullName evidence="4">Prepilin-type N-terminal cleavage/methylation domain-containing protein</fullName>
    </submittedName>
</protein>
<keyword evidence="3" id="KW-0812">Transmembrane</keyword>
<evidence type="ECO:0000256" key="1">
    <source>
        <dbReference type="ARBA" id="ARBA00004241"/>
    </source>
</evidence>
<accession>A0ABW1UGU3</accession>
<keyword evidence="3" id="KW-0472">Membrane</keyword>
<dbReference type="InterPro" id="IPR012902">
    <property type="entry name" value="N_methyl_site"/>
</dbReference>
<organism evidence="4 5">
    <name type="scientific">Lactiplantibacillus daoliensis</name>
    <dbReference type="NCBI Taxonomy" id="2559916"/>
    <lineage>
        <taxon>Bacteria</taxon>
        <taxon>Bacillati</taxon>
        <taxon>Bacillota</taxon>
        <taxon>Bacilli</taxon>
        <taxon>Lactobacillales</taxon>
        <taxon>Lactobacillaceae</taxon>
        <taxon>Lactiplantibacillus</taxon>
    </lineage>
</organism>
<comment type="subcellular location">
    <subcellularLocation>
        <location evidence="1">Cell surface</location>
    </subcellularLocation>
</comment>
<evidence type="ECO:0000256" key="3">
    <source>
        <dbReference type="SAM" id="Phobius"/>
    </source>
</evidence>
<evidence type="ECO:0000313" key="4">
    <source>
        <dbReference type="EMBL" id="MFC6294652.1"/>
    </source>
</evidence>
<evidence type="ECO:0000256" key="2">
    <source>
        <dbReference type="ARBA" id="ARBA00023287"/>
    </source>
</evidence>
<evidence type="ECO:0000313" key="5">
    <source>
        <dbReference type="Proteomes" id="UP001596227"/>
    </source>
</evidence>
<feature type="transmembrane region" description="Helical" evidence="3">
    <location>
        <begin position="12"/>
        <end position="32"/>
    </location>
</feature>
<dbReference type="NCBIfam" id="TIGR02532">
    <property type="entry name" value="IV_pilin_GFxxxE"/>
    <property type="match status" value="1"/>
</dbReference>
<dbReference type="Proteomes" id="UP001596227">
    <property type="component" value="Unassembled WGS sequence"/>
</dbReference>
<dbReference type="EMBL" id="JBHSSB010000015">
    <property type="protein sequence ID" value="MFC6294652.1"/>
    <property type="molecule type" value="Genomic_DNA"/>
</dbReference>
<reference evidence="5" key="1">
    <citation type="journal article" date="2019" name="Int. J. Syst. Evol. Microbiol.">
        <title>The Global Catalogue of Microorganisms (GCM) 10K type strain sequencing project: providing services to taxonomists for standard genome sequencing and annotation.</title>
        <authorList>
            <consortium name="The Broad Institute Genomics Platform"/>
            <consortium name="The Broad Institute Genome Sequencing Center for Infectious Disease"/>
            <person name="Wu L."/>
            <person name="Ma J."/>
        </authorList>
    </citation>
    <scope>NUCLEOTIDE SEQUENCE [LARGE SCALE GENOMIC DNA]</scope>
    <source>
        <strain evidence="5">CCM 8934</strain>
    </source>
</reference>
<proteinExistence type="predicted"/>
<keyword evidence="5" id="KW-1185">Reference proteome</keyword>